<sequence>MTYQSDDFTYSGVVPFPYASGNDVFAIVNLQFPLSSHGQTQCVIPIWIQLNLPDYRLTSSEVQNHHEKIAELQRGKLRLFDCVLYAQRLSMFLQRQDNARRELGALLRLLTPQHTLAIAIVDDVEGRERSGMNLYVEYAKKLGFGTEAPLTTAPMNWRIWHVINGDDYHTGSRDIFEWLCQDVIWRRMQESVV</sequence>
<dbReference type="WBParaSite" id="TTAC_0000549601-mRNA-1">
    <property type="protein sequence ID" value="TTAC_0000549601-mRNA-1"/>
    <property type="gene ID" value="TTAC_0000549601"/>
</dbReference>
<accession>A0A0R3WXK6</accession>
<reference evidence="3" key="1">
    <citation type="submission" date="2017-02" db="UniProtKB">
        <authorList>
            <consortium name="WormBaseParasite"/>
        </authorList>
    </citation>
    <scope>IDENTIFICATION</scope>
</reference>
<keyword evidence="2" id="KW-1185">Reference proteome</keyword>
<proteinExistence type="predicted"/>
<name>A0A0R3WXK6_HYDTA</name>
<evidence type="ECO:0000313" key="3">
    <source>
        <dbReference type="WBParaSite" id="TTAC_0000549601-mRNA-1"/>
    </source>
</evidence>
<organism evidence="3">
    <name type="scientific">Hydatigena taeniaeformis</name>
    <name type="common">Feline tapeworm</name>
    <name type="synonym">Taenia taeniaeformis</name>
    <dbReference type="NCBI Taxonomy" id="6205"/>
    <lineage>
        <taxon>Eukaryota</taxon>
        <taxon>Metazoa</taxon>
        <taxon>Spiralia</taxon>
        <taxon>Lophotrochozoa</taxon>
        <taxon>Platyhelminthes</taxon>
        <taxon>Cestoda</taxon>
        <taxon>Eucestoda</taxon>
        <taxon>Cyclophyllidea</taxon>
        <taxon>Taeniidae</taxon>
        <taxon>Hydatigera</taxon>
    </lineage>
</organism>
<dbReference type="AlphaFoldDB" id="A0A0R3WXK6"/>
<gene>
    <name evidence="1" type="ORF">TTAC_LOCUS5479</name>
</gene>
<reference evidence="1 2" key="2">
    <citation type="submission" date="2018-11" db="EMBL/GenBank/DDBJ databases">
        <authorList>
            <consortium name="Pathogen Informatics"/>
        </authorList>
    </citation>
    <scope>NUCLEOTIDE SEQUENCE [LARGE SCALE GENOMIC DNA]</scope>
</reference>
<dbReference type="EMBL" id="UYWX01007684">
    <property type="protein sequence ID" value="VDM27068.1"/>
    <property type="molecule type" value="Genomic_DNA"/>
</dbReference>
<evidence type="ECO:0000313" key="1">
    <source>
        <dbReference type="EMBL" id="VDM27068.1"/>
    </source>
</evidence>
<evidence type="ECO:0000313" key="2">
    <source>
        <dbReference type="Proteomes" id="UP000274429"/>
    </source>
</evidence>
<protein>
    <submittedName>
        <fullName evidence="3">Sod_Fe_C domain-containing protein</fullName>
    </submittedName>
</protein>
<dbReference type="Proteomes" id="UP000274429">
    <property type="component" value="Unassembled WGS sequence"/>
</dbReference>